<dbReference type="AlphaFoldDB" id="H0XML3"/>
<dbReference type="GO" id="GO:0005768">
    <property type="term" value="C:endosome"/>
    <property type="evidence" value="ECO:0007669"/>
    <property type="project" value="UniProtKB-SubCell"/>
</dbReference>
<comment type="subcellular location">
    <subcellularLocation>
        <location evidence="8">Endomembrane system</location>
        <topology evidence="8">Single-pass type I membrane protein</topology>
    </subcellularLocation>
    <subcellularLocation>
        <location evidence="1">Endosome</location>
    </subcellularLocation>
</comment>
<evidence type="ECO:0000256" key="2">
    <source>
        <dbReference type="ARBA" id="ARBA00022729"/>
    </source>
</evidence>
<sequence length="393" mass="44328">VLLLFLLWPLCLLSTCPSPPLATPALGSRHPAAEEPPTFRMVQISSFANHSWARTLGSAWLGDLETHSWDWLVGTIRFLRPWSRGTFSKEEMKHIQALFQFYLHAFTREIPAYVSQFQLEYPFEVQISAGCKINAGKTSELFLNGAYQGSDFLSFQGTSWVPSPGAGSRAQNVCKLLNRYRDIKEIVQTLLGYTCPRFLTGLLTAGRSELERQVKPEVWLSSGPSPGPGRLLLVCHVSGFYPKPVWVMWMRGEQKQPGTRQGDLLPNADGTWYLRVTLDVAAGEVAGLYCLVKHSSLGGHDIIIHWGRYSILLILICLTVVVTLVMLVVVNSWFEKQCSIWNHVSPYVPSTVFPVGANTQDIRSSGHQLCLAKESWIKKKFMEKWKTNLKQFW</sequence>
<dbReference type="InterPro" id="IPR011162">
    <property type="entry name" value="MHC_I/II-like_Ag-recog"/>
</dbReference>
<dbReference type="SUPFAM" id="SSF54452">
    <property type="entry name" value="MHC antigen-recognition domain"/>
    <property type="match status" value="1"/>
</dbReference>
<keyword evidence="13" id="KW-1185">Reference proteome</keyword>
<dbReference type="InParanoid" id="H0XML3"/>
<dbReference type="Proteomes" id="UP000005225">
    <property type="component" value="Unassembled WGS sequence"/>
</dbReference>
<feature type="chain" id="PRO_5003546159" evidence="10">
    <location>
        <begin position="19"/>
        <end position="393"/>
    </location>
</feature>
<dbReference type="GO" id="GO:0001916">
    <property type="term" value="P:positive regulation of T cell mediated cytotoxicity"/>
    <property type="evidence" value="ECO:0007669"/>
    <property type="project" value="TreeGrafter"/>
</dbReference>
<dbReference type="GeneTree" id="ENSGT01120000271825"/>
<name>H0XML3_OTOGA</name>
<evidence type="ECO:0000256" key="1">
    <source>
        <dbReference type="ARBA" id="ARBA00004177"/>
    </source>
</evidence>
<evidence type="ECO:0000259" key="11">
    <source>
        <dbReference type="PROSITE" id="PS50835"/>
    </source>
</evidence>
<evidence type="ECO:0000256" key="5">
    <source>
        <dbReference type="ARBA" id="ARBA00023136"/>
    </source>
</evidence>
<dbReference type="FunCoup" id="H0XML3">
    <property type="interactions" value="263"/>
</dbReference>
<dbReference type="FunFam" id="2.60.40.10:FF:000254">
    <property type="entry name" value="Antigen-presenting glycoprotein CD1d1"/>
    <property type="match status" value="1"/>
</dbReference>
<dbReference type="InterPro" id="IPR011161">
    <property type="entry name" value="MHC_I-like_Ag-recog"/>
</dbReference>
<evidence type="ECO:0000256" key="8">
    <source>
        <dbReference type="ARBA" id="ARBA00046288"/>
    </source>
</evidence>
<dbReference type="PROSITE" id="PS50835">
    <property type="entry name" value="IG_LIKE"/>
    <property type="match status" value="1"/>
</dbReference>
<dbReference type="Gene3D" id="2.60.40.10">
    <property type="entry name" value="Immunoglobulins"/>
    <property type="match status" value="1"/>
</dbReference>
<dbReference type="GO" id="GO:0005730">
    <property type="term" value="C:nucleolus"/>
    <property type="evidence" value="ECO:0007669"/>
    <property type="project" value="Ensembl"/>
</dbReference>
<keyword evidence="3" id="KW-0967">Endosome</keyword>
<evidence type="ECO:0000256" key="9">
    <source>
        <dbReference type="SAM" id="Phobius"/>
    </source>
</evidence>
<keyword evidence="7" id="KW-0393">Immunoglobulin domain</keyword>
<dbReference type="GO" id="GO:0005615">
    <property type="term" value="C:extracellular space"/>
    <property type="evidence" value="ECO:0007669"/>
    <property type="project" value="TreeGrafter"/>
</dbReference>
<evidence type="ECO:0000256" key="7">
    <source>
        <dbReference type="ARBA" id="ARBA00023319"/>
    </source>
</evidence>
<dbReference type="GO" id="GO:0006955">
    <property type="term" value="P:immune response"/>
    <property type="evidence" value="ECO:0007669"/>
    <property type="project" value="TreeGrafter"/>
</dbReference>
<dbReference type="InterPro" id="IPR007110">
    <property type="entry name" value="Ig-like_dom"/>
</dbReference>
<evidence type="ECO:0000313" key="13">
    <source>
        <dbReference type="Proteomes" id="UP000005225"/>
    </source>
</evidence>
<dbReference type="Gene3D" id="3.30.500.10">
    <property type="entry name" value="MHC class I-like antigen recognition-like"/>
    <property type="match status" value="1"/>
</dbReference>
<dbReference type="CDD" id="cd21029">
    <property type="entry name" value="IgC1_CD1"/>
    <property type="match status" value="1"/>
</dbReference>
<dbReference type="eggNOG" id="ENOG502SJH6">
    <property type="taxonomic scope" value="Eukaryota"/>
</dbReference>
<dbReference type="STRING" id="30611.ENSOGAP00000017354"/>
<dbReference type="GO" id="GO:0048006">
    <property type="term" value="P:antigen processing and presentation, endogenous lipid antigen via MHC class Ib"/>
    <property type="evidence" value="ECO:0007669"/>
    <property type="project" value="TreeGrafter"/>
</dbReference>
<keyword evidence="9" id="KW-1133">Transmembrane helix</keyword>
<keyword evidence="5 9" id="KW-0472">Membrane</keyword>
<dbReference type="InterPro" id="IPR003597">
    <property type="entry name" value="Ig_C1-set"/>
</dbReference>
<dbReference type="PANTHER" id="PTHR16675:SF146">
    <property type="entry name" value="T-CELL SURFACE GLYCOPROTEIN CD1E, MEMBRANE-ASSOCIATED"/>
    <property type="match status" value="1"/>
</dbReference>
<dbReference type="FunFam" id="3.30.500.10:FF:000002">
    <property type="entry name" value="Antigen-presenting glycoprotein CD1d1"/>
    <property type="match status" value="1"/>
</dbReference>
<gene>
    <name evidence="12" type="primary">LOC100963857</name>
</gene>
<dbReference type="Pfam" id="PF16497">
    <property type="entry name" value="MHC_I_3"/>
    <property type="match status" value="1"/>
</dbReference>
<feature type="domain" description="Ig-like" evidence="11">
    <location>
        <begin position="216"/>
        <end position="296"/>
    </location>
</feature>
<feature type="signal peptide" evidence="10">
    <location>
        <begin position="1"/>
        <end position="18"/>
    </location>
</feature>
<dbReference type="GO" id="GO:0071723">
    <property type="term" value="F:lipopeptide binding"/>
    <property type="evidence" value="ECO:0007669"/>
    <property type="project" value="TreeGrafter"/>
</dbReference>
<evidence type="ECO:0000256" key="4">
    <source>
        <dbReference type="ARBA" id="ARBA00022859"/>
    </source>
</evidence>
<dbReference type="HOGENOM" id="CLU_047501_9_2_1"/>
<dbReference type="Pfam" id="PF07654">
    <property type="entry name" value="C1-set"/>
    <property type="match status" value="1"/>
</dbReference>
<dbReference type="Ensembl" id="ENSOGAT00000027992.1">
    <property type="protein sequence ID" value="ENSOGAP00000017354.1"/>
    <property type="gene ID" value="ENSOGAG00000033992.1"/>
</dbReference>
<keyword evidence="9" id="KW-0812">Transmembrane</keyword>
<dbReference type="InterPro" id="IPR050208">
    <property type="entry name" value="MHC_class-I_related"/>
</dbReference>
<accession>H0XML3</accession>
<dbReference type="GO" id="GO:0048007">
    <property type="term" value="P:antigen processing and presentation, exogenous lipid antigen via MHC class Ib"/>
    <property type="evidence" value="ECO:0007669"/>
    <property type="project" value="TreeGrafter"/>
</dbReference>
<evidence type="ECO:0000313" key="12">
    <source>
        <dbReference type="Ensembl" id="ENSOGAP00000017354.1"/>
    </source>
</evidence>
<reference evidence="13" key="1">
    <citation type="submission" date="2011-03" db="EMBL/GenBank/DDBJ databases">
        <title>Version 3 of the genome sequence of Otolemur garnettii (Bushbaby).</title>
        <authorList>
            <consortium name="The Broad Institute Genome Sequencing Platform"/>
            <person name="Di Palma F."/>
            <person name="Johnson J."/>
            <person name="Lander E.S."/>
            <person name="Lindblad-Toh K."/>
            <person name="Jaffe D.B."/>
            <person name="Gnerre S."/>
            <person name="MacCallum I."/>
            <person name="Przybylski D."/>
            <person name="Ribeiro F.J."/>
            <person name="Burton J.N."/>
            <person name="Walker B.J."/>
            <person name="Sharpe T."/>
            <person name="Hall G."/>
        </authorList>
    </citation>
    <scope>NUCLEOTIDE SEQUENCE [LARGE SCALE GENOMIC DNA]</scope>
</reference>
<dbReference type="OMA" id="NHYRIIK"/>
<proteinExistence type="predicted"/>
<protein>
    <submittedName>
        <fullName evidence="12">CD1e molecule</fullName>
    </submittedName>
</protein>
<keyword evidence="2 10" id="KW-0732">Signal</keyword>
<dbReference type="GO" id="GO:0030883">
    <property type="term" value="F:endogenous lipid antigen binding"/>
    <property type="evidence" value="ECO:0007669"/>
    <property type="project" value="TreeGrafter"/>
</dbReference>
<dbReference type="InterPro" id="IPR036179">
    <property type="entry name" value="Ig-like_dom_sf"/>
</dbReference>
<dbReference type="InterPro" id="IPR013783">
    <property type="entry name" value="Ig-like_fold"/>
</dbReference>
<dbReference type="GO" id="GO:0030884">
    <property type="term" value="F:exogenous lipid antigen binding"/>
    <property type="evidence" value="ECO:0007669"/>
    <property type="project" value="TreeGrafter"/>
</dbReference>
<evidence type="ECO:0000256" key="6">
    <source>
        <dbReference type="ARBA" id="ARBA00023180"/>
    </source>
</evidence>
<reference evidence="12" key="2">
    <citation type="submission" date="2025-08" db="UniProtKB">
        <authorList>
            <consortium name="Ensembl"/>
        </authorList>
    </citation>
    <scope>IDENTIFICATION</scope>
</reference>
<dbReference type="GO" id="GO:0009897">
    <property type="term" value="C:external side of plasma membrane"/>
    <property type="evidence" value="ECO:0007669"/>
    <property type="project" value="TreeGrafter"/>
</dbReference>
<dbReference type="EMBL" id="AAQR03118815">
    <property type="status" value="NOT_ANNOTATED_CDS"/>
    <property type="molecule type" value="Genomic_DNA"/>
</dbReference>
<organism evidence="12 13">
    <name type="scientific">Otolemur garnettii</name>
    <name type="common">Small-eared galago</name>
    <name type="synonym">Garnett's greater bushbaby</name>
    <dbReference type="NCBI Taxonomy" id="30611"/>
    <lineage>
        <taxon>Eukaryota</taxon>
        <taxon>Metazoa</taxon>
        <taxon>Chordata</taxon>
        <taxon>Craniata</taxon>
        <taxon>Vertebrata</taxon>
        <taxon>Euteleostomi</taxon>
        <taxon>Mammalia</taxon>
        <taxon>Eutheria</taxon>
        <taxon>Euarchontoglires</taxon>
        <taxon>Primates</taxon>
        <taxon>Strepsirrhini</taxon>
        <taxon>Lorisiformes</taxon>
        <taxon>Galagidae</taxon>
        <taxon>Otolemur</taxon>
    </lineage>
</organism>
<dbReference type="PANTHER" id="PTHR16675">
    <property type="entry name" value="MHC CLASS I-RELATED"/>
    <property type="match status" value="1"/>
</dbReference>
<reference evidence="12" key="3">
    <citation type="submission" date="2025-09" db="UniProtKB">
        <authorList>
            <consortium name="Ensembl"/>
        </authorList>
    </citation>
    <scope>IDENTIFICATION</scope>
</reference>
<dbReference type="InterPro" id="IPR037055">
    <property type="entry name" value="MHC_I-like_Ag-recog_sf"/>
</dbReference>
<dbReference type="GO" id="GO:0005794">
    <property type="term" value="C:Golgi apparatus"/>
    <property type="evidence" value="ECO:0007669"/>
    <property type="project" value="Ensembl"/>
</dbReference>
<keyword evidence="4" id="KW-0391">Immunity</keyword>
<feature type="transmembrane region" description="Helical" evidence="9">
    <location>
        <begin position="312"/>
        <end position="334"/>
    </location>
</feature>
<dbReference type="SMART" id="SM00407">
    <property type="entry name" value="IGc1"/>
    <property type="match status" value="1"/>
</dbReference>
<dbReference type="SUPFAM" id="SSF48726">
    <property type="entry name" value="Immunoglobulin"/>
    <property type="match status" value="1"/>
</dbReference>
<evidence type="ECO:0000256" key="10">
    <source>
        <dbReference type="SAM" id="SignalP"/>
    </source>
</evidence>
<evidence type="ECO:0000256" key="3">
    <source>
        <dbReference type="ARBA" id="ARBA00022753"/>
    </source>
</evidence>
<keyword evidence="6" id="KW-0325">Glycoprotein</keyword>